<reference evidence="1" key="1">
    <citation type="submission" date="2023-06" db="EMBL/GenBank/DDBJ databases">
        <title>Survivors Of The Sea: Transcriptome response of Skeletonema marinoi to long-term dormancy.</title>
        <authorList>
            <person name="Pinder M.I.M."/>
            <person name="Kourtchenko O."/>
            <person name="Robertson E.K."/>
            <person name="Larsson T."/>
            <person name="Maumus F."/>
            <person name="Osuna-Cruz C.M."/>
            <person name="Vancaester E."/>
            <person name="Stenow R."/>
            <person name="Vandepoele K."/>
            <person name="Ploug H."/>
            <person name="Bruchert V."/>
            <person name="Godhe A."/>
            <person name="Topel M."/>
        </authorList>
    </citation>
    <scope>NUCLEOTIDE SEQUENCE</scope>
    <source>
        <strain evidence="1">R05AC</strain>
    </source>
</reference>
<dbReference type="AlphaFoldDB" id="A0AAD8XTD2"/>
<dbReference type="EMBL" id="JATAAI010000048">
    <property type="protein sequence ID" value="KAK1733494.1"/>
    <property type="molecule type" value="Genomic_DNA"/>
</dbReference>
<name>A0AAD8XTD2_9STRA</name>
<protein>
    <submittedName>
        <fullName evidence="1">Uncharacterized protein</fullName>
    </submittedName>
</protein>
<sequence>MTSSLRSQNSSTSRIPTKCKQLVLGDPWYVGVKDASSFGVGGIVVGEEKPVVPTVFRLEWPQTIRDNLVSEANPTGSITNSDLEFAGLLLLWLVMEAICPTLQYAHICHVQ</sequence>
<proteinExistence type="predicted"/>
<evidence type="ECO:0000313" key="2">
    <source>
        <dbReference type="Proteomes" id="UP001224775"/>
    </source>
</evidence>
<organism evidence="1 2">
    <name type="scientific">Skeletonema marinoi</name>
    <dbReference type="NCBI Taxonomy" id="267567"/>
    <lineage>
        <taxon>Eukaryota</taxon>
        <taxon>Sar</taxon>
        <taxon>Stramenopiles</taxon>
        <taxon>Ochrophyta</taxon>
        <taxon>Bacillariophyta</taxon>
        <taxon>Coscinodiscophyceae</taxon>
        <taxon>Thalassiosirophycidae</taxon>
        <taxon>Thalassiosirales</taxon>
        <taxon>Skeletonemataceae</taxon>
        <taxon>Skeletonema</taxon>
        <taxon>Skeletonema marinoi-dohrnii complex</taxon>
    </lineage>
</organism>
<gene>
    <name evidence="1" type="ORF">QTG54_015782</name>
</gene>
<evidence type="ECO:0000313" key="1">
    <source>
        <dbReference type="EMBL" id="KAK1733494.1"/>
    </source>
</evidence>
<accession>A0AAD8XTD2</accession>
<comment type="caution">
    <text evidence="1">The sequence shown here is derived from an EMBL/GenBank/DDBJ whole genome shotgun (WGS) entry which is preliminary data.</text>
</comment>
<dbReference type="Proteomes" id="UP001224775">
    <property type="component" value="Unassembled WGS sequence"/>
</dbReference>
<keyword evidence="2" id="KW-1185">Reference proteome</keyword>